<keyword evidence="3" id="KW-0472">Membrane</keyword>
<feature type="region of interest" description="Disordered" evidence="2">
    <location>
        <begin position="378"/>
        <end position="398"/>
    </location>
</feature>
<dbReference type="AlphaFoldDB" id="A0A5J4Q674"/>
<accession>A0A5J4Q674</accession>
<evidence type="ECO:0000256" key="2">
    <source>
        <dbReference type="SAM" id="MobiDB-lite"/>
    </source>
</evidence>
<comment type="caution">
    <text evidence="5">The sequence shown here is derived from an EMBL/GenBank/DDBJ whole genome shotgun (WGS) entry which is preliminary data.</text>
</comment>
<protein>
    <recommendedName>
        <fullName evidence="4">SbsA Ig-like domain-containing protein</fullName>
    </recommendedName>
</protein>
<feature type="transmembrane region" description="Helical" evidence="3">
    <location>
        <begin position="12"/>
        <end position="33"/>
    </location>
</feature>
<feature type="compositionally biased region" description="Basic and acidic residues" evidence="2">
    <location>
        <begin position="389"/>
        <end position="398"/>
    </location>
</feature>
<reference evidence="5" key="1">
    <citation type="submission" date="2019-03" db="EMBL/GenBank/DDBJ databases">
        <title>Single cell metagenomics reveals metabolic interactions within the superorganism composed of flagellate Streblomastix strix and complex community of Bacteroidetes bacteria on its surface.</title>
        <authorList>
            <person name="Treitli S.C."/>
            <person name="Kolisko M."/>
            <person name="Husnik F."/>
            <person name="Keeling P."/>
            <person name="Hampl V."/>
        </authorList>
    </citation>
    <scope>NUCLEOTIDE SEQUENCE</scope>
    <source>
        <strain evidence="5">STM</strain>
    </source>
</reference>
<name>A0A5J4Q674_9ZZZZ</name>
<gene>
    <name evidence="5" type="ORF">EZS27_032655</name>
</gene>
<evidence type="ECO:0000259" key="4">
    <source>
        <dbReference type="Pfam" id="PF13205"/>
    </source>
</evidence>
<dbReference type="InterPro" id="IPR032812">
    <property type="entry name" value="SbsA_Ig"/>
</dbReference>
<keyword evidence="3" id="KW-1133">Transmembrane helix</keyword>
<proteinExistence type="predicted"/>
<keyword evidence="1" id="KW-0732">Signal</keyword>
<dbReference type="PROSITE" id="PS51257">
    <property type="entry name" value="PROKAR_LIPOPROTEIN"/>
    <property type="match status" value="1"/>
</dbReference>
<feature type="domain" description="SbsA Ig-like" evidence="4">
    <location>
        <begin position="41"/>
        <end position="140"/>
    </location>
</feature>
<dbReference type="Pfam" id="PF13205">
    <property type="entry name" value="Big_5"/>
    <property type="match status" value="1"/>
</dbReference>
<sequence length="565" mass="64512">MREEKKHHINRWLGITVRVVAILFVLYSCASIGRPEGGPIDETPPRFIGSTPAAGALNSKRTKITLEFDEYIKLEGVNEKVIVSPPQVQRPEIKPAGKKININLQDSLKENATYIIDFSDAISDNNEGNPLGNFAFTFSTGNSIDTMVVSGVLLEASNLEPVKGILIGLHADLADSAFTSLPFDRVSRTDSRGRFSIKGIAPGTYRLFGLMDADRNFIFNQKSEAIAFLDSLVIPRFEERWRKDTTWRDSLTIDTVIERKYTHYLPDELLLRSFTEDYSQRYLIKSERLIPNKFTLYFAGKSDTLPALEGLSFDEQEAFVVEKTLRNDTIHYWLKDSLIYKQDTLRFALTYLYTDTLNKLVPRTDTLALVPKPVKEIGSKTDSKKKKGNKEEEEKPKLDSIPHLDINARVSATMDVYDYIDLTFNEPLQSYDFSAVHIRQKVDTLWKEVPFDHEQDSVELRKFYIYCDWEPKEEYKFQVDSCTFIGIYGLCTDKMERTVKVKSLDEYGAIYFNVSGVITPAFVELLDEKDNVLRKTEVVDAKADFPFLKPGKYCARLIEDTNGNG</sequence>
<evidence type="ECO:0000256" key="3">
    <source>
        <dbReference type="SAM" id="Phobius"/>
    </source>
</evidence>
<dbReference type="EMBL" id="SNRY01004621">
    <property type="protein sequence ID" value="KAA6317147.1"/>
    <property type="molecule type" value="Genomic_DNA"/>
</dbReference>
<evidence type="ECO:0000313" key="5">
    <source>
        <dbReference type="EMBL" id="KAA6317147.1"/>
    </source>
</evidence>
<keyword evidence="3" id="KW-0812">Transmembrane</keyword>
<feature type="non-terminal residue" evidence="5">
    <location>
        <position position="565"/>
    </location>
</feature>
<evidence type="ECO:0000256" key="1">
    <source>
        <dbReference type="ARBA" id="ARBA00022729"/>
    </source>
</evidence>
<organism evidence="5">
    <name type="scientific">termite gut metagenome</name>
    <dbReference type="NCBI Taxonomy" id="433724"/>
    <lineage>
        <taxon>unclassified sequences</taxon>
        <taxon>metagenomes</taxon>
        <taxon>organismal metagenomes</taxon>
    </lineage>
</organism>